<dbReference type="RefSeq" id="WP_008792981.1">
    <property type="nucleotide sequence ID" value="NZ_BAABXX010000001.1"/>
</dbReference>
<dbReference type="Proteomes" id="UP000261032">
    <property type="component" value="Unassembled WGS sequence"/>
</dbReference>
<dbReference type="AlphaFoldDB" id="A0A3E3EBM7"/>
<dbReference type="Gene3D" id="3.40.50.1820">
    <property type="entry name" value="alpha/beta hydrolase"/>
    <property type="match status" value="1"/>
</dbReference>
<reference evidence="2 3" key="1">
    <citation type="submission" date="2018-08" db="EMBL/GenBank/DDBJ databases">
        <title>A genome reference for cultivated species of the human gut microbiota.</title>
        <authorList>
            <person name="Zou Y."/>
            <person name="Xue W."/>
            <person name="Luo G."/>
        </authorList>
    </citation>
    <scope>NUCLEOTIDE SEQUENCE [LARGE SCALE GENOMIC DNA]</scope>
    <source>
        <strain evidence="2 3">OM06-4</strain>
    </source>
</reference>
<keyword evidence="2" id="KW-0378">Hydrolase</keyword>
<dbReference type="InterPro" id="IPR029058">
    <property type="entry name" value="AB_hydrolase_fold"/>
</dbReference>
<dbReference type="EMBL" id="JAQLKE010000007">
    <property type="protein sequence ID" value="MDB7083353.1"/>
    <property type="molecule type" value="Genomic_DNA"/>
</dbReference>
<dbReference type="Proteomes" id="UP001211987">
    <property type="component" value="Unassembled WGS sequence"/>
</dbReference>
<dbReference type="InterPro" id="IPR000801">
    <property type="entry name" value="Esterase-like"/>
</dbReference>
<name>A0A3E3EBM7_9FIRM</name>
<gene>
    <name evidence="2" type="ORF">DXB93_11505</name>
    <name evidence="1" type="ORF">PM738_06045</name>
</gene>
<proteinExistence type="predicted"/>
<dbReference type="GO" id="GO:0016787">
    <property type="term" value="F:hydrolase activity"/>
    <property type="evidence" value="ECO:0007669"/>
    <property type="project" value="UniProtKB-KW"/>
</dbReference>
<evidence type="ECO:0000313" key="3">
    <source>
        <dbReference type="Proteomes" id="UP000261032"/>
    </source>
</evidence>
<accession>A0A3E3EBM7</accession>
<evidence type="ECO:0000313" key="1">
    <source>
        <dbReference type="EMBL" id="MDB7083353.1"/>
    </source>
</evidence>
<dbReference type="InterPro" id="IPR050583">
    <property type="entry name" value="Mycobacterial_A85_antigen"/>
</dbReference>
<comment type="caution">
    <text evidence="2">The sequence shown here is derived from an EMBL/GenBank/DDBJ whole genome shotgun (WGS) entry which is preliminary data.</text>
</comment>
<dbReference type="EMBL" id="QUSL01000018">
    <property type="protein sequence ID" value="RGD84309.1"/>
    <property type="molecule type" value="Genomic_DNA"/>
</dbReference>
<dbReference type="Pfam" id="PF00756">
    <property type="entry name" value="Esterase"/>
    <property type="match status" value="1"/>
</dbReference>
<sequence>MVEKFDIVITPLGLERTIHVYLPEDYYDSDEQYPVMYMFDGHNLFYDHDATYGKSWGLKEFLDTYDKKLIIVGIECNHEGQKRLSEYCPYQIESKYFGHLNGQGKILMDWVVNELKILVDQKYRTYPFRECTGIAGSSMGGLMAFYTVIYYNKYFSKAACISPSISMCMEELKNEYTQAKIMEDTRVYFSFGTDEVKGKNGIQWMLNNILYFNDRLIESNASSYINVVEKGQHNEASWQLENQIYLDYLWK</sequence>
<dbReference type="SUPFAM" id="SSF53474">
    <property type="entry name" value="alpha/beta-Hydrolases"/>
    <property type="match status" value="1"/>
</dbReference>
<protein>
    <submittedName>
        <fullName evidence="1 2">Alpha/beta hydrolase</fullName>
    </submittedName>
</protein>
<reference evidence="1" key="2">
    <citation type="submission" date="2023-01" db="EMBL/GenBank/DDBJ databases">
        <title>Human gut microbiome strain richness.</title>
        <authorList>
            <person name="Chen-Liaw A."/>
        </authorList>
    </citation>
    <scope>NUCLEOTIDE SEQUENCE</scope>
    <source>
        <strain evidence="1">1001217st2_G6_1001217B_191108</strain>
    </source>
</reference>
<dbReference type="PANTHER" id="PTHR48098">
    <property type="entry name" value="ENTEROCHELIN ESTERASE-RELATED"/>
    <property type="match status" value="1"/>
</dbReference>
<dbReference type="PANTHER" id="PTHR48098:SF6">
    <property type="entry name" value="FERRI-BACILLIBACTIN ESTERASE BESA"/>
    <property type="match status" value="1"/>
</dbReference>
<evidence type="ECO:0000313" key="2">
    <source>
        <dbReference type="EMBL" id="RGD84309.1"/>
    </source>
</evidence>
<organism evidence="2 3">
    <name type="scientific">Thomasclavelia ramosa</name>
    <dbReference type="NCBI Taxonomy" id="1547"/>
    <lineage>
        <taxon>Bacteria</taxon>
        <taxon>Bacillati</taxon>
        <taxon>Bacillota</taxon>
        <taxon>Erysipelotrichia</taxon>
        <taxon>Erysipelotrichales</taxon>
        <taxon>Coprobacillaceae</taxon>
        <taxon>Thomasclavelia</taxon>
    </lineage>
</organism>